<evidence type="ECO:0000313" key="3">
    <source>
        <dbReference type="Proteomes" id="UP000321830"/>
    </source>
</evidence>
<feature type="domain" description="Bacterial Ig" evidence="1">
    <location>
        <begin position="6"/>
        <end position="88"/>
    </location>
</feature>
<name>A0A511J5F1_9ENTE</name>
<dbReference type="EMBL" id="BJWF01000057">
    <property type="protein sequence ID" value="GEL93228.1"/>
    <property type="molecule type" value="Genomic_DNA"/>
</dbReference>
<reference evidence="2 3" key="1">
    <citation type="submission" date="2019-07" db="EMBL/GenBank/DDBJ databases">
        <title>Whole genome shotgun sequence of Enterococcus villorum NBRC 100699.</title>
        <authorList>
            <person name="Hosoyama A."/>
            <person name="Uohara A."/>
            <person name="Ohji S."/>
            <person name="Ichikawa N."/>
        </authorList>
    </citation>
    <scope>NUCLEOTIDE SEQUENCE [LARGE SCALE GENOMIC DNA]</scope>
    <source>
        <strain evidence="2 3">NBRC 100699</strain>
    </source>
</reference>
<evidence type="ECO:0000259" key="1">
    <source>
        <dbReference type="Pfam" id="PF20622"/>
    </source>
</evidence>
<dbReference type="InterPro" id="IPR046746">
    <property type="entry name" value="Big_15"/>
</dbReference>
<dbReference type="Proteomes" id="UP000321830">
    <property type="component" value="Unassembled WGS sequence"/>
</dbReference>
<accession>A0A511J5F1</accession>
<sequence>MKYKRNIKMKEYTLGKDTHVSGELLGDIKTIRLEVDGELKRGSTLEFTDKTAFNYYAIDKIKNKHSKVYMVAFDDNDQYVLKRRVKIK</sequence>
<protein>
    <recommendedName>
        <fullName evidence="1">Bacterial Ig domain-containing protein</fullName>
    </recommendedName>
</protein>
<organism evidence="2 3">
    <name type="scientific">Enterococcus villorum</name>
    <dbReference type="NCBI Taxonomy" id="112904"/>
    <lineage>
        <taxon>Bacteria</taxon>
        <taxon>Bacillati</taxon>
        <taxon>Bacillota</taxon>
        <taxon>Bacilli</taxon>
        <taxon>Lactobacillales</taxon>
        <taxon>Enterococcaceae</taxon>
        <taxon>Enterococcus</taxon>
    </lineage>
</organism>
<comment type="caution">
    <text evidence="2">The sequence shown here is derived from an EMBL/GenBank/DDBJ whole genome shotgun (WGS) entry which is preliminary data.</text>
</comment>
<proteinExistence type="predicted"/>
<dbReference type="RefSeq" id="WP_010750457.1">
    <property type="nucleotide sequence ID" value="NZ_BJWF01000057.1"/>
</dbReference>
<dbReference type="AlphaFoldDB" id="A0A511J5F1"/>
<gene>
    <name evidence="2" type="ORF">EVI01_25650</name>
</gene>
<evidence type="ECO:0000313" key="2">
    <source>
        <dbReference type="EMBL" id="GEL93228.1"/>
    </source>
</evidence>
<dbReference type="Pfam" id="PF20622">
    <property type="entry name" value="Big_15"/>
    <property type="match status" value="1"/>
</dbReference>